<evidence type="ECO:0000313" key="1">
    <source>
        <dbReference type="EMBL" id="KAG0415829.1"/>
    </source>
</evidence>
<organism evidence="1 2">
    <name type="scientific">Ixodes persulcatus</name>
    <name type="common">Taiga tick</name>
    <dbReference type="NCBI Taxonomy" id="34615"/>
    <lineage>
        <taxon>Eukaryota</taxon>
        <taxon>Metazoa</taxon>
        <taxon>Ecdysozoa</taxon>
        <taxon>Arthropoda</taxon>
        <taxon>Chelicerata</taxon>
        <taxon>Arachnida</taxon>
        <taxon>Acari</taxon>
        <taxon>Parasitiformes</taxon>
        <taxon>Ixodida</taxon>
        <taxon>Ixodoidea</taxon>
        <taxon>Ixodidae</taxon>
        <taxon>Ixodinae</taxon>
        <taxon>Ixodes</taxon>
    </lineage>
</organism>
<gene>
    <name evidence="1" type="ORF">HPB47_006997</name>
</gene>
<keyword evidence="2" id="KW-1185">Reference proteome</keyword>
<reference evidence="1 2" key="1">
    <citation type="journal article" date="2020" name="Cell">
        <title>Large-Scale Comparative Analyses of Tick Genomes Elucidate Their Genetic Diversity and Vector Capacities.</title>
        <authorList>
            <consortium name="Tick Genome and Microbiome Consortium (TIGMIC)"/>
            <person name="Jia N."/>
            <person name="Wang J."/>
            <person name="Shi W."/>
            <person name="Du L."/>
            <person name="Sun Y."/>
            <person name="Zhan W."/>
            <person name="Jiang J.F."/>
            <person name="Wang Q."/>
            <person name="Zhang B."/>
            <person name="Ji P."/>
            <person name="Bell-Sakyi L."/>
            <person name="Cui X.M."/>
            <person name="Yuan T.T."/>
            <person name="Jiang B.G."/>
            <person name="Yang W.F."/>
            <person name="Lam T.T."/>
            <person name="Chang Q.C."/>
            <person name="Ding S.J."/>
            <person name="Wang X.J."/>
            <person name="Zhu J.G."/>
            <person name="Ruan X.D."/>
            <person name="Zhao L."/>
            <person name="Wei J.T."/>
            <person name="Ye R.Z."/>
            <person name="Que T.C."/>
            <person name="Du C.H."/>
            <person name="Zhou Y.H."/>
            <person name="Cheng J.X."/>
            <person name="Dai P.F."/>
            <person name="Guo W.B."/>
            <person name="Han X.H."/>
            <person name="Huang E.J."/>
            <person name="Li L.F."/>
            <person name="Wei W."/>
            <person name="Gao Y.C."/>
            <person name="Liu J.Z."/>
            <person name="Shao H.Z."/>
            <person name="Wang X."/>
            <person name="Wang C.C."/>
            <person name="Yang T.C."/>
            <person name="Huo Q.B."/>
            <person name="Li W."/>
            <person name="Chen H.Y."/>
            <person name="Chen S.E."/>
            <person name="Zhou L.G."/>
            <person name="Ni X.B."/>
            <person name="Tian J.H."/>
            <person name="Sheng Y."/>
            <person name="Liu T."/>
            <person name="Pan Y.S."/>
            <person name="Xia L.Y."/>
            <person name="Li J."/>
            <person name="Zhao F."/>
            <person name="Cao W.C."/>
        </authorList>
    </citation>
    <scope>NUCLEOTIDE SEQUENCE [LARGE SCALE GENOMIC DNA]</scope>
    <source>
        <strain evidence="1">Iper-2018</strain>
    </source>
</reference>
<protein>
    <submittedName>
        <fullName evidence="1">Uncharacterized protein</fullName>
    </submittedName>
</protein>
<name>A0AC60P8V0_IXOPE</name>
<evidence type="ECO:0000313" key="2">
    <source>
        <dbReference type="Proteomes" id="UP000805193"/>
    </source>
</evidence>
<proteinExistence type="predicted"/>
<comment type="caution">
    <text evidence="1">The sequence shown here is derived from an EMBL/GenBank/DDBJ whole genome shotgun (WGS) entry which is preliminary data.</text>
</comment>
<sequence>MPLVNWAEATPNDLAGFTAEYLRDELSRRKLDVAGSKEEIIHRLLDDIARSPPPPPSTLPLPDSAASAEGPQESSPLPNLDPAQSTQLLTSLLQQFLTVSQRAPAPVQVTTLPDLSASLPTFSGDGGISARHWIEELERTQGLASWEPSTLLAVALGKLRGPAANWKAVSGRQCLTWDSFKAAFQAQFGDRLTLLQWQHKVTALVQSPGESLVNYSLAKLKLISKCPVVLTDAQRIEYAVQGINDEHLATSITAQCPATVTAYMDIVTRLDQTLSHSHLRSNRTEAESARPPVAKSHATPSSTQPSNRAERVSAIPQRISSLSQEQQEARYLAITSKHGAPAHRPGQDLSKAVCYNCRQLGHLSAKCTAARTPRNQQPASFKTNAPAMSCLQNSEPLEGSMVQCAVVQADVPTIGKVDAFPDSGSKLTILSQELIGTLSLLPWTKPPIAVVGGSTVVPAGTLCTRISVGPISAVVEVMVLARNPLPLILGEDWFEAAHAELVVRPPNPTEIRHPSSGAVLLCQEKLLHGYVPKLPMEKFRRLGSTTLEARLLDLSERRSEAQQNSEQAQQQRKRRYDKSHRHVTFTPGQYVWLRRQEPITDGTTKLAPTYKGPYQIIAQKTPVTYEIRRATNPADNSSRDERVAHSSQLKGLGPIKRESDVSRLITSATCRHLVHKAKPGPTRGLETTLPPCHVAAITAQLKKWNERRTDAIKELEDDLRDGALNLNEFVQKIQRYCGI</sequence>
<accession>A0AC60P8V0</accession>
<dbReference type="EMBL" id="JABSTQ010011021">
    <property type="protein sequence ID" value="KAG0415829.1"/>
    <property type="molecule type" value="Genomic_DNA"/>
</dbReference>
<dbReference type="Proteomes" id="UP000805193">
    <property type="component" value="Unassembled WGS sequence"/>
</dbReference>